<dbReference type="AlphaFoldDB" id="A0A6G6SMH1"/>
<dbReference type="SUPFAM" id="SSF55729">
    <property type="entry name" value="Acyl-CoA N-acyltransferases (Nat)"/>
    <property type="match status" value="1"/>
</dbReference>
<organism evidence="1 2">
    <name type="scientific">Proteus vulgaris</name>
    <dbReference type="NCBI Taxonomy" id="585"/>
    <lineage>
        <taxon>Bacteria</taxon>
        <taxon>Pseudomonadati</taxon>
        <taxon>Pseudomonadota</taxon>
        <taxon>Gammaproteobacteria</taxon>
        <taxon>Enterobacterales</taxon>
        <taxon>Morganellaceae</taxon>
        <taxon>Proteus</taxon>
    </lineage>
</organism>
<keyword evidence="2" id="KW-1185">Reference proteome</keyword>
<gene>
    <name evidence="1" type="ORF">GTH24_19375</name>
</gene>
<dbReference type="InterPro" id="IPR016181">
    <property type="entry name" value="Acyl_CoA_acyltransferase"/>
</dbReference>
<keyword evidence="1" id="KW-0808">Transferase</keyword>
<dbReference type="GO" id="GO:0016740">
    <property type="term" value="F:transferase activity"/>
    <property type="evidence" value="ECO:0007669"/>
    <property type="project" value="UniProtKB-KW"/>
</dbReference>
<name>A0A6G6SMH1_PROVU</name>
<evidence type="ECO:0000313" key="1">
    <source>
        <dbReference type="EMBL" id="QIF95928.1"/>
    </source>
</evidence>
<protein>
    <submittedName>
        <fullName evidence="1">N-acetyltransferase</fullName>
    </submittedName>
</protein>
<evidence type="ECO:0000313" key="2">
    <source>
        <dbReference type="Proteomes" id="UP000503287"/>
    </source>
</evidence>
<proteinExistence type="predicted"/>
<reference evidence="1 2" key="1">
    <citation type="submission" date="2020-01" db="EMBL/GenBank/DDBJ databases">
        <title>The genomic epidemiology of tigecycline resistance gene tet(X) variants in a swine farm in China.</title>
        <authorList>
            <person name="Peng K."/>
            <person name="Li R."/>
        </authorList>
    </citation>
    <scope>NUCLEOTIDE SEQUENCE [LARGE SCALE GENOMIC DNA]</scope>
    <source>
        <strain evidence="1 2">ZN3</strain>
    </source>
</reference>
<dbReference type="Proteomes" id="UP000503287">
    <property type="component" value="Chromosome"/>
</dbReference>
<dbReference type="Gene3D" id="3.40.630.30">
    <property type="match status" value="1"/>
</dbReference>
<sequence>MYMNIDINQLIKLGIIPAPDEEVIIEKGTLVSSRQVEESYLISFGWSLPNAITCDQEWSEYRLKMFEHLKNECNDETREEFLSKIQIEDSHWNWFNKSRCYSTEEYKWFFLKTSHDVEAACLIYFPKESALNQDDIFYIEFIAVAPWNRLTPLEEKRYNKVGKKLLQAVIKYSTATLGYRYGFCLHSLPQAKGFYEHIGMIHIDKLDKAQLQYYEIDDNNSMRFLEVL</sequence>
<dbReference type="RefSeq" id="WP_164526862.1">
    <property type="nucleotide sequence ID" value="NZ_CP047344.1"/>
</dbReference>
<dbReference type="EMBL" id="CP047344">
    <property type="protein sequence ID" value="QIF95928.1"/>
    <property type="molecule type" value="Genomic_DNA"/>
</dbReference>
<accession>A0A6G6SMH1</accession>